<dbReference type="Gene3D" id="3.30.310.170">
    <property type="entry name" value="Outer membrane protein assembly factor BamC"/>
    <property type="match status" value="1"/>
</dbReference>
<accession>A0A425AM11</accession>
<dbReference type="InterPro" id="IPR010653">
    <property type="entry name" value="NlpB/DapX"/>
</dbReference>
<dbReference type="EMBL" id="NWXB01000012">
    <property type="protein sequence ID" value="RQJ66204.1"/>
    <property type="molecule type" value="Genomic_DNA"/>
</dbReference>
<gene>
    <name evidence="1" type="ORF">COI09_07500</name>
</gene>
<sequence length="398" mass="43815">MPSEPFGRHNATNTLISITQDDTMTHIKPVIAALALIGLAACSGSKTEQPKLDYQSRSHRLIKLEVPPDLNNPDQGNLYRLPAGSGAVRASDLEKRRTPAVQQPADAEVLKSVKGVRLERDGSQRWLVVDGKSPAEIWPLLKAFWQENGFDIKSEEPAIGQMETEWAENRAKIPQDSLRRLFDKVGLGGIYSTGERDKFIVRIEQGKNGVSDIFFAHKAMKEVYGGKDKDTTVWQPSPSDPNLEAAFLTRFMQYLGVDGQQAENASAKKPTLPAANEMARIEGKSLIVFGDYGRNWRRTVLALDRIGLTVVGQNTERHAFLVQKAPNESNAVTEQKPGLFKRLLGKGKAEKPAEQPELIVYAEPVANGSRIVLLNKDGSAYAGKDASALLGKLHSELR</sequence>
<organism evidence="1 2">
    <name type="scientific">Neisseria meningitidis</name>
    <dbReference type="NCBI Taxonomy" id="487"/>
    <lineage>
        <taxon>Bacteria</taxon>
        <taxon>Pseudomonadati</taxon>
        <taxon>Pseudomonadota</taxon>
        <taxon>Betaproteobacteria</taxon>
        <taxon>Neisseriales</taxon>
        <taxon>Neisseriaceae</taxon>
        <taxon>Neisseria</taxon>
    </lineage>
</organism>
<reference evidence="1 2" key="1">
    <citation type="submission" date="2017-09" db="EMBL/GenBank/DDBJ databases">
        <title>Phenotypic and genotypic characterization of Colombian isolates of Neisseria meningitidis recovered from invasive disease.</title>
        <authorList>
            <person name="Duarte C."/>
            <person name="Gabastou J.M."/>
            <person name="Moreno J."/>
        </authorList>
    </citation>
    <scope>NUCLEOTIDE SEQUENCE [LARGE SCALE GENOMIC DNA]</scope>
    <source>
        <strain evidence="1 2">INS-Nm1124</strain>
    </source>
</reference>
<dbReference type="AlphaFoldDB" id="A0A425AM11"/>
<comment type="caution">
    <text evidence="1">The sequence shown here is derived from an EMBL/GenBank/DDBJ whole genome shotgun (WGS) entry which is preliminary data.</text>
</comment>
<dbReference type="RefSeq" id="WP_002225338.1">
    <property type="nucleotide sequence ID" value="NZ_CP020421.2"/>
</dbReference>
<proteinExistence type="predicted"/>
<dbReference type="InterPro" id="IPR042268">
    <property type="entry name" value="BamC_C"/>
</dbReference>
<dbReference type="OMA" id="KSHAEIW"/>
<dbReference type="Pfam" id="PF06804">
    <property type="entry name" value="Lipoprotein_18"/>
    <property type="match status" value="1"/>
</dbReference>
<evidence type="ECO:0000313" key="2">
    <source>
        <dbReference type="Proteomes" id="UP000283829"/>
    </source>
</evidence>
<protein>
    <submittedName>
        <fullName evidence="1">Uncharacterized protein</fullName>
    </submittedName>
</protein>
<dbReference type="Proteomes" id="UP000283829">
    <property type="component" value="Unassembled WGS sequence"/>
</dbReference>
<name>A0A425AM11_NEIME</name>
<evidence type="ECO:0000313" key="1">
    <source>
        <dbReference type="EMBL" id="RQJ66204.1"/>
    </source>
</evidence>